<dbReference type="AlphaFoldDB" id="A0A388THX9"/>
<feature type="transmembrane region" description="Helical" evidence="1">
    <location>
        <begin position="175"/>
        <end position="199"/>
    </location>
</feature>
<sequence>MEATAKENPETEAQSGLSKVIEQIRNQLKSLEAIRKNEKLWAKIDHINLQVEQTKEISAKYNQLLEKNPNTFDTVYHAIAILSKNTDIFNGAIKETVEYLDQQPKSITDWIDAVLINRLLGIPIFLFIMWAIFQLTFKLGEYPMGWIESAIAALSGFVSSALPEGLFSSLLVDGIIAGVGGVISFLPNILLLFLGISFLEATGYMARAAFVVDRLMHKIGLHGKSFIPMLTGFGCSVPAFMACRTLKNPADRITTMLIIPFMSCGAKLPVHLLLIGAFFPEHLSGNVLFGVYMFGIFMALAVRLCPQKVFIQGRVRAFCHGIAALSCADFFLPADSDVD</sequence>
<evidence type="ECO:0000313" key="4">
    <source>
        <dbReference type="Proteomes" id="UP000275925"/>
    </source>
</evidence>
<dbReference type="Proteomes" id="UP000275925">
    <property type="component" value="Unassembled WGS sequence"/>
</dbReference>
<proteinExistence type="predicted"/>
<dbReference type="EMBL" id="BGZO01000046">
    <property type="protein sequence ID" value="GBR76757.1"/>
    <property type="molecule type" value="Genomic_DNA"/>
</dbReference>
<comment type="caution">
    <text evidence="3">The sequence shown here is derived from an EMBL/GenBank/DDBJ whole genome shotgun (WGS) entry which is preliminary data.</text>
</comment>
<dbReference type="PANTHER" id="PTHR43185:SF1">
    <property type="entry name" value="FE(2+) TRANSPORTER FEOB"/>
    <property type="match status" value="1"/>
</dbReference>
<evidence type="ECO:0000313" key="3">
    <source>
        <dbReference type="EMBL" id="GBR76757.1"/>
    </source>
</evidence>
<dbReference type="GO" id="GO:0015093">
    <property type="term" value="F:ferrous iron transmembrane transporter activity"/>
    <property type="evidence" value="ECO:0007669"/>
    <property type="project" value="TreeGrafter"/>
</dbReference>
<keyword evidence="4" id="KW-1185">Reference proteome</keyword>
<evidence type="ECO:0000259" key="2">
    <source>
        <dbReference type="Pfam" id="PF07670"/>
    </source>
</evidence>
<gene>
    <name evidence="3" type="primary">feoB</name>
    <name evidence="3" type="ORF">NO2_1254</name>
</gene>
<dbReference type="InterPro" id="IPR011642">
    <property type="entry name" value="Gate_dom"/>
</dbReference>
<evidence type="ECO:0000256" key="1">
    <source>
        <dbReference type="SAM" id="Phobius"/>
    </source>
</evidence>
<feature type="transmembrane region" description="Helical" evidence="1">
    <location>
        <begin position="285"/>
        <end position="305"/>
    </location>
</feature>
<protein>
    <submittedName>
        <fullName evidence="3">Ferrous iron transport protein B</fullName>
    </submittedName>
</protein>
<feature type="transmembrane region" description="Helical" evidence="1">
    <location>
        <begin position="219"/>
        <end position="243"/>
    </location>
</feature>
<dbReference type="InterPro" id="IPR050860">
    <property type="entry name" value="FeoB_GTPase"/>
</dbReference>
<dbReference type="PANTHER" id="PTHR43185">
    <property type="entry name" value="FERROUS IRON TRANSPORT PROTEIN B"/>
    <property type="match status" value="1"/>
</dbReference>
<feature type="transmembrane region" description="Helical" evidence="1">
    <location>
        <begin position="115"/>
        <end position="133"/>
    </location>
</feature>
<keyword evidence="1" id="KW-0472">Membrane</keyword>
<reference evidence="3 4" key="1">
    <citation type="journal article" date="2019" name="ISME J.">
        <title>Genome analyses of uncultured TG2/ZB3 bacteria in 'Margulisbacteria' specifically attached to ectosymbiotic spirochetes of protists in the termite gut.</title>
        <authorList>
            <person name="Utami Y.D."/>
            <person name="Kuwahara H."/>
            <person name="Igai K."/>
            <person name="Murakami T."/>
            <person name="Sugaya K."/>
            <person name="Morikawa T."/>
            <person name="Nagura Y."/>
            <person name="Yuki M."/>
            <person name="Deevong P."/>
            <person name="Inoue T."/>
            <person name="Kihara K."/>
            <person name="Lo N."/>
            <person name="Yamada A."/>
            <person name="Ohkuma M."/>
            <person name="Hongoh Y."/>
        </authorList>
    </citation>
    <scope>NUCLEOTIDE SEQUENCE [LARGE SCALE GENOMIC DNA]</scope>
    <source>
        <strain evidence="3">NkOx7-02</strain>
    </source>
</reference>
<name>A0A388THX9_9BACT</name>
<feature type="transmembrane region" description="Helical" evidence="1">
    <location>
        <begin position="255"/>
        <end position="279"/>
    </location>
</feature>
<dbReference type="GO" id="GO:0005886">
    <property type="term" value="C:plasma membrane"/>
    <property type="evidence" value="ECO:0007669"/>
    <property type="project" value="TreeGrafter"/>
</dbReference>
<feature type="domain" description="Nucleoside transporter/FeoB GTPase Gate" evidence="2">
    <location>
        <begin position="182"/>
        <end position="277"/>
    </location>
</feature>
<accession>A0A388THX9</accession>
<dbReference type="Pfam" id="PF07670">
    <property type="entry name" value="Gate"/>
    <property type="match status" value="1"/>
</dbReference>
<keyword evidence="1" id="KW-1133">Transmembrane helix</keyword>
<organism evidence="3 4">
    <name type="scientific">Candidatus Termititenax persephonae</name>
    <dbReference type="NCBI Taxonomy" id="2218525"/>
    <lineage>
        <taxon>Bacteria</taxon>
        <taxon>Bacillati</taxon>
        <taxon>Candidatus Margulisiibacteriota</taxon>
        <taxon>Candidatus Termititenacia</taxon>
        <taxon>Candidatus Termititenacales</taxon>
        <taxon>Candidatus Termititenacaceae</taxon>
        <taxon>Candidatus Termititenax</taxon>
    </lineage>
</organism>
<keyword evidence="1" id="KW-0812">Transmembrane</keyword>